<dbReference type="PANTHER" id="PTHR42718">
    <property type="entry name" value="MAJOR FACILITATOR SUPERFAMILY MULTIDRUG TRANSPORTER MFSC"/>
    <property type="match status" value="1"/>
</dbReference>
<protein>
    <submittedName>
        <fullName evidence="9">Uncharacterized protein DUF2562</fullName>
    </submittedName>
</protein>
<evidence type="ECO:0000256" key="4">
    <source>
        <dbReference type="ARBA" id="ARBA00022692"/>
    </source>
</evidence>
<name>A0A4R6KJQ0_9ACTN</name>
<evidence type="ECO:0000256" key="2">
    <source>
        <dbReference type="ARBA" id="ARBA00022448"/>
    </source>
</evidence>
<evidence type="ECO:0000256" key="8">
    <source>
        <dbReference type="SAM" id="Phobius"/>
    </source>
</evidence>
<evidence type="ECO:0000256" key="5">
    <source>
        <dbReference type="ARBA" id="ARBA00022989"/>
    </source>
</evidence>
<dbReference type="InterPro" id="IPR036259">
    <property type="entry name" value="MFS_trans_sf"/>
</dbReference>
<dbReference type="OrthoDB" id="9781469at2"/>
<keyword evidence="4 8" id="KW-0812">Transmembrane</keyword>
<dbReference type="GO" id="GO:0005886">
    <property type="term" value="C:plasma membrane"/>
    <property type="evidence" value="ECO:0007669"/>
    <property type="project" value="UniProtKB-SubCell"/>
</dbReference>
<keyword evidence="6 8" id="KW-0472">Membrane</keyword>
<evidence type="ECO:0000256" key="6">
    <source>
        <dbReference type="ARBA" id="ARBA00023136"/>
    </source>
</evidence>
<evidence type="ECO:0000256" key="7">
    <source>
        <dbReference type="SAM" id="MobiDB-lite"/>
    </source>
</evidence>
<comment type="caution">
    <text evidence="9">The sequence shown here is derived from an EMBL/GenBank/DDBJ whole genome shotgun (WGS) entry which is preliminary data.</text>
</comment>
<feature type="transmembrane region" description="Helical" evidence="8">
    <location>
        <begin position="26"/>
        <end position="52"/>
    </location>
</feature>
<keyword evidence="3" id="KW-1003">Cell membrane</keyword>
<proteinExistence type="predicted"/>
<dbReference type="Gene3D" id="1.20.1250.20">
    <property type="entry name" value="MFS general substrate transporter like domains"/>
    <property type="match status" value="1"/>
</dbReference>
<dbReference type="AlphaFoldDB" id="A0A4R6KJQ0"/>
<organism evidence="9 10">
    <name type="scientific">Kribbella caucasensis</name>
    <dbReference type="NCBI Taxonomy" id="2512215"/>
    <lineage>
        <taxon>Bacteria</taxon>
        <taxon>Bacillati</taxon>
        <taxon>Actinomycetota</taxon>
        <taxon>Actinomycetes</taxon>
        <taxon>Propionibacteriales</taxon>
        <taxon>Kribbellaceae</taxon>
        <taxon>Kribbella</taxon>
    </lineage>
</organism>
<evidence type="ECO:0000313" key="9">
    <source>
        <dbReference type="EMBL" id="TDO49104.1"/>
    </source>
</evidence>
<gene>
    <name evidence="9" type="ORF">EV643_10673</name>
</gene>
<feature type="region of interest" description="Disordered" evidence="7">
    <location>
        <begin position="174"/>
        <end position="193"/>
    </location>
</feature>
<feature type="transmembrane region" description="Helical" evidence="8">
    <location>
        <begin position="146"/>
        <end position="166"/>
    </location>
</feature>
<keyword evidence="10" id="KW-1185">Reference proteome</keyword>
<reference evidence="9 10" key="1">
    <citation type="submission" date="2019-03" db="EMBL/GenBank/DDBJ databases">
        <title>Genomic Encyclopedia of Type Strains, Phase III (KMG-III): the genomes of soil and plant-associated and newly described type strains.</title>
        <authorList>
            <person name="Whitman W."/>
        </authorList>
    </citation>
    <scope>NUCLEOTIDE SEQUENCE [LARGE SCALE GENOMIC DNA]</scope>
    <source>
        <strain evidence="9 10">VKM Ac-2527</strain>
    </source>
</reference>
<evidence type="ECO:0000256" key="1">
    <source>
        <dbReference type="ARBA" id="ARBA00004651"/>
    </source>
</evidence>
<dbReference type="Proteomes" id="UP000295388">
    <property type="component" value="Unassembled WGS sequence"/>
</dbReference>
<feature type="compositionally biased region" description="Basic and acidic residues" evidence="7">
    <location>
        <begin position="181"/>
        <end position="193"/>
    </location>
</feature>
<keyword evidence="5 8" id="KW-1133">Transmembrane helix</keyword>
<evidence type="ECO:0000313" key="10">
    <source>
        <dbReference type="Proteomes" id="UP000295388"/>
    </source>
</evidence>
<accession>A0A4R6KJQ0</accession>
<sequence length="193" mass="19415">MSSASDSWSRRPGFVVLTQVEAGSRLWVVLCGSGLLAAGLVMVMSLVTEAVVGSVAPERAGSASALMETCSEFGGALGIAVLGSIGTAAYRSDLDGQLPAGLAASAADAAREGLPAATAVASSLPAPLQDLVLTAARHSFSHSMNVVALVGAIMLTATAVAVVFVLRGTQQRISDPASDGETVRPADQEPVRP</sequence>
<evidence type="ECO:0000256" key="3">
    <source>
        <dbReference type="ARBA" id="ARBA00022475"/>
    </source>
</evidence>
<keyword evidence="2" id="KW-0813">Transport</keyword>
<dbReference type="PANTHER" id="PTHR42718:SF47">
    <property type="entry name" value="METHYL VIOLOGEN RESISTANCE PROTEIN SMVA"/>
    <property type="match status" value="1"/>
</dbReference>
<comment type="subcellular location">
    <subcellularLocation>
        <location evidence="1">Cell membrane</location>
        <topology evidence="1">Multi-pass membrane protein</topology>
    </subcellularLocation>
</comment>
<dbReference type="RefSeq" id="WP_133800499.1">
    <property type="nucleotide sequence ID" value="NZ_SNWQ01000006.1"/>
</dbReference>
<dbReference type="EMBL" id="SNWQ01000006">
    <property type="protein sequence ID" value="TDO49104.1"/>
    <property type="molecule type" value="Genomic_DNA"/>
</dbReference>
<dbReference type="SUPFAM" id="SSF103473">
    <property type="entry name" value="MFS general substrate transporter"/>
    <property type="match status" value="1"/>
</dbReference>